<dbReference type="CDD" id="cd15859">
    <property type="entry name" value="SNARE_SYN8"/>
    <property type="match status" value="1"/>
</dbReference>
<proteinExistence type="predicted"/>
<evidence type="ECO:0000256" key="3">
    <source>
        <dbReference type="SAM" id="Phobius"/>
    </source>
</evidence>
<feature type="transmembrane region" description="Helical" evidence="3">
    <location>
        <begin position="334"/>
        <end position="351"/>
    </location>
</feature>
<evidence type="ECO:0000256" key="2">
    <source>
        <dbReference type="SAM" id="MobiDB-lite"/>
    </source>
</evidence>
<feature type="region of interest" description="Disordered" evidence="2">
    <location>
        <begin position="178"/>
        <end position="197"/>
    </location>
</feature>
<organism evidence="5 6">
    <name type="scientific">Candida boidinii</name>
    <name type="common">Yeast</name>
    <dbReference type="NCBI Taxonomy" id="5477"/>
    <lineage>
        <taxon>Eukaryota</taxon>
        <taxon>Fungi</taxon>
        <taxon>Dikarya</taxon>
        <taxon>Ascomycota</taxon>
        <taxon>Saccharomycotina</taxon>
        <taxon>Pichiomycetes</taxon>
        <taxon>Pichiales</taxon>
        <taxon>Pichiaceae</taxon>
        <taxon>Ogataea</taxon>
        <taxon>Ogataea/Candida clade</taxon>
    </lineage>
</organism>
<dbReference type="PROSITE" id="PS50192">
    <property type="entry name" value="T_SNARE"/>
    <property type="match status" value="1"/>
</dbReference>
<evidence type="ECO:0000313" key="5">
    <source>
        <dbReference type="EMBL" id="GME70586.1"/>
    </source>
</evidence>
<dbReference type="InterPro" id="IPR000727">
    <property type="entry name" value="T_SNARE_dom"/>
</dbReference>
<dbReference type="EMBL" id="BSXN01000921">
    <property type="protein sequence ID" value="GME70586.1"/>
    <property type="molecule type" value="Genomic_DNA"/>
</dbReference>
<keyword evidence="1" id="KW-0175">Coiled coil</keyword>
<protein>
    <submittedName>
        <fullName evidence="5">Unnamed protein product</fullName>
    </submittedName>
</protein>
<dbReference type="SMART" id="SM00397">
    <property type="entry name" value="t_SNARE"/>
    <property type="match status" value="1"/>
</dbReference>
<comment type="caution">
    <text evidence="5">The sequence shown here is derived from an EMBL/GenBank/DDBJ whole genome shotgun (WGS) entry which is preliminary data.</text>
</comment>
<dbReference type="AlphaFoldDB" id="A0A9W6T009"/>
<dbReference type="Gene3D" id="1.20.5.110">
    <property type="match status" value="1"/>
</dbReference>
<dbReference type="Proteomes" id="UP001165120">
    <property type="component" value="Unassembled WGS sequence"/>
</dbReference>
<feature type="domain" description="T-SNARE coiled-coil homology" evidence="4">
    <location>
        <begin position="262"/>
        <end position="324"/>
    </location>
</feature>
<feature type="coiled-coil region" evidence="1">
    <location>
        <begin position="149"/>
        <end position="176"/>
    </location>
</feature>
<keyword evidence="3" id="KW-0812">Transmembrane</keyword>
<keyword evidence="3" id="KW-0472">Membrane</keyword>
<keyword evidence="3" id="KW-1133">Transmembrane helix</keyword>
<evidence type="ECO:0000259" key="4">
    <source>
        <dbReference type="PROSITE" id="PS50192"/>
    </source>
</evidence>
<sequence length="352" mass="41519">MTGLYDINQFNETKKLLTKLKFLNDKIFDEFDEIKRLNLLLKLNISKNNSEFEIFNSISNSNQLILKIDNLFISIIDSISKNYQNNNNNNEINDNFIDHLELLIDQFNISYKDYSNLINDLTKFFQSLKDGNNENEIIINKFENYKIINLELTEKYNNFKSNLNSYKLKKIRHENENNDNNIDEELTNNNNKKKPKAVRFKANLIEPGNVMKRYRDNPNEVVSNYKDSLFQTTNSYSDQQEDEQSKRTPDNLSNKQLYLDNENELQTQDQLIGSLHSSVSRQHSMGLTINEELDHHMILLNDLETGIDSQHRKINRARNNLNHFTDELKKRGDWMTIIVLTIILLFLLIVVK</sequence>
<feature type="coiled-coil region" evidence="1">
    <location>
        <begin position="300"/>
        <end position="327"/>
    </location>
</feature>
<gene>
    <name evidence="5" type="ORF">Cboi02_000288900</name>
</gene>
<dbReference type="SUPFAM" id="SSF58038">
    <property type="entry name" value="SNARE fusion complex"/>
    <property type="match status" value="1"/>
</dbReference>
<reference evidence="5" key="1">
    <citation type="submission" date="2023-04" db="EMBL/GenBank/DDBJ databases">
        <title>Candida boidinii NBRC 10035.</title>
        <authorList>
            <person name="Ichikawa N."/>
            <person name="Sato H."/>
            <person name="Tonouchi N."/>
        </authorList>
    </citation>
    <scope>NUCLEOTIDE SEQUENCE</scope>
    <source>
        <strain evidence="5">NBRC 10035</strain>
    </source>
</reference>
<name>A0A9W6T009_CANBO</name>
<accession>A0A9W6T009</accession>
<keyword evidence="6" id="KW-1185">Reference proteome</keyword>
<evidence type="ECO:0000313" key="6">
    <source>
        <dbReference type="Proteomes" id="UP001165120"/>
    </source>
</evidence>
<evidence type="ECO:0000256" key="1">
    <source>
        <dbReference type="SAM" id="Coils"/>
    </source>
</evidence>